<keyword evidence="3" id="KW-0238">DNA-binding</keyword>
<sequence length="293" mass="31311">MTRRPSLNDLRAFEAVARLGSMRAAADELSLTHGAVSRRVAKLADDLGLVLVEPAGRGLRITAAGQLLASTMSRALGLINGTIDTLQDRGAKRPVVLSCERSVAMRWLIPRLSAFQDQHPDIDLHLSVGGGALDFARDSVTLALRRLDFPVHPDWTVTRLMPESMGPVMAPALAADFLSGHYVALASRTRPQAWDDWLAQAPAHPAPRSTRHLDHHFLMVQAAAAGLGVALSPRILALDDLRTGRLVAPLGFAPDGSDYGLIEPRATPAGADTALAALKQWLVDTARSDSDAA</sequence>
<dbReference type="InterPro" id="IPR036390">
    <property type="entry name" value="WH_DNA-bd_sf"/>
</dbReference>
<comment type="similarity">
    <text evidence="1">Belongs to the LysR transcriptional regulatory family.</text>
</comment>
<evidence type="ECO:0000256" key="3">
    <source>
        <dbReference type="ARBA" id="ARBA00023125"/>
    </source>
</evidence>
<evidence type="ECO:0000259" key="5">
    <source>
        <dbReference type="PROSITE" id="PS50931"/>
    </source>
</evidence>
<dbReference type="InterPro" id="IPR058163">
    <property type="entry name" value="LysR-type_TF_proteobact-type"/>
</dbReference>
<dbReference type="RefSeq" id="WP_175194250.1">
    <property type="nucleotide sequence ID" value="NZ_CADIJO010000024.1"/>
</dbReference>
<dbReference type="GO" id="GO:0003700">
    <property type="term" value="F:DNA-binding transcription factor activity"/>
    <property type="evidence" value="ECO:0007669"/>
    <property type="project" value="InterPro"/>
</dbReference>
<dbReference type="GO" id="GO:0006351">
    <property type="term" value="P:DNA-templated transcription"/>
    <property type="evidence" value="ECO:0007669"/>
    <property type="project" value="TreeGrafter"/>
</dbReference>
<dbReference type="PANTHER" id="PTHR30537">
    <property type="entry name" value="HTH-TYPE TRANSCRIPTIONAL REGULATOR"/>
    <property type="match status" value="1"/>
</dbReference>
<dbReference type="InterPro" id="IPR005119">
    <property type="entry name" value="LysR_subst-bd"/>
</dbReference>
<protein>
    <submittedName>
        <fullName evidence="6">HTH-type transcriptional regulator TrpI</fullName>
    </submittedName>
</protein>
<keyword evidence="4" id="KW-0804">Transcription</keyword>
<feature type="domain" description="HTH lysR-type" evidence="5">
    <location>
        <begin position="5"/>
        <end position="62"/>
    </location>
</feature>
<organism evidence="6 7">
    <name type="scientific">Achromobacter deleyi</name>
    <dbReference type="NCBI Taxonomy" id="1353891"/>
    <lineage>
        <taxon>Bacteria</taxon>
        <taxon>Pseudomonadati</taxon>
        <taxon>Pseudomonadota</taxon>
        <taxon>Betaproteobacteria</taxon>
        <taxon>Burkholderiales</taxon>
        <taxon>Alcaligenaceae</taxon>
        <taxon>Achromobacter</taxon>
    </lineage>
</organism>
<dbReference type="Pfam" id="PF00126">
    <property type="entry name" value="HTH_1"/>
    <property type="match status" value="1"/>
</dbReference>
<dbReference type="SUPFAM" id="SSF53850">
    <property type="entry name" value="Periplasmic binding protein-like II"/>
    <property type="match status" value="1"/>
</dbReference>
<evidence type="ECO:0000313" key="7">
    <source>
        <dbReference type="Proteomes" id="UP000494111"/>
    </source>
</evidence>
<proteinExistence type="inferred from homology"/>
<dbReference type="Gene3D" id="3.40.190.10">
    <property type="entry name" value="Periplasmic binding protein-like II"/>
    <property type="match status" value="2"/>
</dbReference>
<evidence type="ECO:0000256" key="4">
    <source>
        <dbReference type="ARBA" id="ARBA00023163"/>
    </source>
</evidence>
<dbReference type="InterPro" id="IPR036388">
    <property type="entry name" value="WH-like_DNA-bd_sf"/>
</dbReference>
<dbReference type="SUPFAM" id="SSF46785">
    <property type="entry name" value="Winged helix' DNA-binding domain"/>
    <property type="match status" value="1"/>
</dbReference>
<dbReference type="InterPro" id="IPR000847">
    <property type="entry name" value="LysR_HTH_N"/>
</dbReference>
<dbReference type="Proteomes" id="UP000494111">
    <property type="component" value="Unassembled WGS sequence"/>
</dbReference>
<dbReference type="EMBL" id="CADIJO010000024">
    <property type="protein sequence ID" value="CAB3733945.1"/>
    <property type="molecule type" value="Genomic_DNA"/>
</dbReference>
<dbReference type="GO" id="GO:0043565">
    <property type="term" value="F:sequence-specific DNA binding"/>
    <property type="evidence" value="ECO:0007669"/>
    <property type="project" value="TreeGrafter"/>
</dbReference>
<evidence type="ECO:0000256" key="2">
    <source>
        <dbReference type="ARBA" id="ARBA00023015"/>
    </source>
</evidence>
<dbReference type="PANTHER" id="PTHR30537:SF74">
    <property type="entry name" value="HTH-TYPE TRANSCRIPTIONAL REGULATOR TRPI"/>
    <property type="match status" value="1"/>
</dbReference>
<gene>
    <name evidence="6" type="primary">trpI_1</name>
    <name evidence="6" type="ORF">LMG3458_05105</name>
</gene>
<dbReference type="PROSITE" id="PS50931">
    <property type="entry name" value="HTH_LYSR"/>
    <property type="match status" value="1"/>
</dbReference>
<keyword evidence="2" id="KW-0805">Transcription regulation</keyword>
<dbReference type="Gene3D" id="1.10.10.10">
    <property type="entry name" value="Winged helix-like DNA-binding domain superfamily/Winged helix DNA-binding domain"/>
    <property type="match status" value="1"/>
</dbReference>
<dbReference type="Pfam" id="PF03466">
    <property type="entry name" value="LysR_substrate"/>
    <property type="match status" value="1"/>
</dbReference>
<name>A0A6S7AIJ2_9BURK</name>
<dbReference type="AlphaFoldDB" id="A0A6S7AIJ2"/>
<evidence type="ECO:0000313" key="6">
    <source>
        <dbReference type="EMBL" id="CAB3733945.1"/>
    </source>
</evidence>
<evidence type="ECO:0000256" key="1">
    <source>
        <dbReference type="ARBA" id="ARBA00009437"/>
    </source>
</evidence>
<reference evidence="6 7" key="1">
    <citation type="submission" date="2020-04" db="EMBL/GenBank/DDBJ databases">
        <authorList>
            <person name="De Canck E."/>
        </authorList>
    </citation>
    <scope>NUCLEOTIDE SEQUENCE [LARGE SCALE GENOMIC DNA]</scope>
    <source>
        <strain evidence="6 7">LMG 3458</strain>
    </source>
</reference>
<accession>A0A6S7AIJ2</accession>